<feature type="chain" id="PRO_5045999491" evidence="1">
    <location>
        <begin position="31"/>
        <end position="542"/>
    </location>
</feature>
<organism evidence="2 3">
    <name type="scientific">Pseudoalteromonas haloplanktis</name>
    <name type="common">Alteromonas haloplanktis</name>
    <dbReference type="NCBI Taxonomy" id="228"/>
    <lineage>
        <taxon>Bacteria</taxon>
        <taxon>Pseudomonadati</taxon>
        <taxon>Pseudomonadota</taxon>
        <taxon>Gammaproteobacteria</taxon>
        <taxon>Alteromonadales</taxon>
        <taxon>Pseudoalteromonadaceae</taxon>
        <taxon>Pseudoalteromonas</taxon>
    </lineage>
</organism>
<accession>A0ABU1BFI5</accession>
<proteinExistence type="predicted"/>
<dbReference type="Gene3D" id="3.40.50.880">
    <property type="match status" value="1"/>
</dbReference>
<sequence>MPLFSRVLLLCFNSSALFLFALLKSHVTFADNKEQTLIIMGSAIETCTSLTPQFCNIDTPLGNEKGAVYLLTSHVIDDVQSHWPTADKSRLAPTVSSLKRLLTTHPSALSKQELLWAWRDIASEQLSQLSQAEFEYVVDMLEIAKPNGQSRVFNIDIEHSKQAQGWLTDSYKFIAASLKVKSQQPSLLVLTTGARDPYADANYYETVLSQTGVAIEWLPLTPSLVSALQEKQCDQLTTYRAQANVYNRERVYPTRIAQEQAACSQGVAHLTARIKASTGIMLVGTEFDNATEQRLTAALFDSRGNAYPWTDAIADAPVLITSGFSGNLLSGKQEQAGNSVTVKPISSLAALQGQQSVLGHGLGSVPFALLDTYFSEKNRSVGLATSLSASKQTDGLGIDEQTSLVVIKSAQGNVLTVLGERGVVHVKSKAKQQFQFDYWPSGAVIEIKNDAFLLSQRSIDNALPAIKMPPLPMQRFSNILMDAKLRSLTQAMCLSQDKTAVGQQDQFLVTLTASKNTQYHRLNSSSTGCAITQLNVNISTIQ</sequence>
<evidence type="ECO:0000256" key="1">
    <source>
        <dbReference type="SAM" id="SignalP"/>
    </source>
</evidence>
<name>A0ABU1BFI5_PSEHA</name>
<evidence type="ECO:0000313" key="3">
    <source>
        <dbReference type="Proteomes" id="UP001226574"/>
    </source>
</evidence>
<keyword evidence="1" id="KW-0732">Signal</keyword>
<reference evidence="2 3" key="1">
    <citation type="submission" date="2023-08" db="EMBL/GenBank/DDBJ databases">
        <title>Pseudoalteromonas haloplanktis LL1 genome.</title>
        <authorList>
            <person name="Wu S."/>
        </authorList>
    </citation>
    <scope>NUCLEOTIDE SEQUENCE [LARGE SCALE GENOMIC DNA]</scope>
    <source>
        <strain evidence="2 3">LL1</strain>
    </source>
</reference>
<keyword evidence="3" id="KW-1185">Reference proteome</keyword>
<dbReference type="Proteomes" id="UP001226574">
    <property type="component" value="Unassembled WGS sequence"/>
</dbReference>
<protein>
    <submittedName>
        <fullName evidence="2">Cyanophycinase</fullName>
    </submittedName>
</protein>
<evidence type="ECO:0000313" key="2">
    <source>
        <dbReference type="EMBL" id="MDQ9093243.1"/>
    </source>
</evidence>
<dbReference type="EMBL" id="JAVIFY010000013">
    <property type="protein sequence ID" value="MDQ9093243.1"/>
    <property type="molecule type" value="Genomic_DNA"/>
</dbReference>
<dbReference type="InterPro" id="IPR029062">
    <property type="entry name" value="Class_I_gatase-like"/>
</dbReference>
<comment type="caution">
    <text evidence="2">The sequence shown here is derived from an EMBL/GenBank/DDBJ whole genome shotgun (WGS) entry which is preliminary data.</text>
</comment>
<feature type="signal peptide" evidence="1">
    <location>
        <begin position="1"/>
        <end position="30"/>
    </location>
</feature>
<gene>
    <name evidence="2" type="ORF">RC083_16825</name>
</gene>
<dbReference type="RefSeq" id="WP_309039473.1">
    <property type="nucleotide sequence ID" value="NZ_JAVIFY010000013.1"/>
</dbReference>